<keyword evidence="2" id="KW-1185">Reference proteome</keyword>
<comment type="caution">
    <text evidence="1">The sequence shown here is derived from an EMBL/GenBank/DDBJ whole genome shotgun (WGS) entry which is preliminary data.</text>
</comment>
<proteinExistence type="predicted"/>
<organism evidence="1 2">
    <name type="scientific">Paramecium sonneborni</name>
    <dbReference type="NCBI Taxonomy" id="65129"/>
    <lineage>
        <taxon>Eukaryota</taxon>
        <taxon>Sar</taxon>
        <taxon>Alveolata</taxon>
        <taxon>Ciliophora</taxon>
        <taxon>Intramacronucleata</taxon>
        <taxon>Oligohymenophorea</taxon>
        <taxon>Peniculida</taxon>
        <taxon>Parameciidae</taxon>
        <taxon>Paramecium</taxon>
    </lineage>
</organism>
<protein>
    <submittedName>
        <fullName evidence="1">Uncharacterized protein</fullName>
    </submittedName>
</protein>
<accession>A0A8S1R3W7</accession>
<sequence length="122" mass="14040">MSIFTMYQSRTKSALSKVQSFGVVTSTPLKTCKPQYQDRQQLYNNQLMQKALIQLGKKAKENKINSHTYQVTDTIVQANQDTTQYNTGKKQVLFRGIDSQSDPTRNLHYIFLQNQSQVDDSQ</sequence>
<evidence type="ECO:0000313" key="2">
    <source>
        <dbReference type="Proteomes" id="UP000692954"/>
    </source>
</evidence>
<reference evidence="1" key="1">
    <citation type="submission" date="2021-01" db="EMBL/GenBank/DDBJ databases">
        <authorList>
            <consortium name="Genoscope - CEA"/>
            <person name="William W."/>
        </authorList>
    </citation>
    <scope>NUCLEOTIDE SEQUENCE</scope>
</reference>
<dbReference type="Proteomes" id="UP000692954">
    <property type="component" value="Unassembled WGS sequence"/>
</dbReference>
<gene>
    <name evidence="1" type="ORF">PSON_ATCC_30995.1.T1390010</name>
</gene>
<dbReference type="AlphaFoldDB" id="A0A8S1R3W7"/>
<dbReference type="EMBL" id="CAJJDN010000139">
    <property type="protein sequence ID" value="CAD8122498.1"/>
    <property type="molecule type" value="Genomic_DNA"/>
</dbReference>
<evidence type="ECO:0000313" key="1">
    <source>
        <dbReference type="EMBL" id="CAD8122498.1"/>
    </source>
</evidence>
<name>A0A8S1R3W7_9CILI</name>